<dbReference type="InterPro" id="IPR001223">
    <property type="entry name" value="Glyco_hydro18_cat"/>
</dbReference>
<dbReference type="PANTHER" id="PTHR11177:SF337">
    <property type="entry name" value="CHITINASE"/>
    <property type="match status" value="1"/>
</dbReference>
<comment type="similarity">
    <text evidence="8">Belongs to the glycosyl hydrolase 18 family.</text>
</comment>
<dbReference type="PROSITE" id="PS01095">
    <property type="entry name" value="GH18_1"/>
    <property type="match status" value="1"/>
</dbReference>
<dbReference type="InterPro" id="IPR011583">
    <property type="entry name" value="Chitinase_II/V-like_cat"/>
</dbReference>
<dbReference type="AlphaFoldDB" id="A0AAD9L8B8"/>
<evidence type="ECO:0000313" key="11">
    <source>
        <dbReference type="EMBL" id="KAK1926094.1"/>
    </source>
</evidence>
<feature type="domain" description="GH18" evidence="10">
    <location>
        <begin position="70"/>
        <end position="447"/>
    </location>
</feature>
<evidence type="ECO:0000259" key="10">
    <source>
        <dbReference type="PROSITE" id="PS51910"/>
    </source>
</evidence>
<accession>A0AAD9L8B8</accession>
<dbReference type="Gene3D" id="3.20.20.80">
    <property type="entry name" value="Glycosidases"/>
    <property type="match status" value="1"/>
</dbReference>
<dbReference type="Pfam" id="PF00704">
    <property type="entry name" value="Glyco_hydro_18"/>
    <property type="match status" value="1"/>
</dbReference>
<keyword evidence="4" id="KW-0119">Carbohydrate metabolism</keyword>
<comment type="caution">
    <text evidence="11">The sequence shown here is derived from an EMBL/GenBank/DDBJ whole genome shotgun (WGS) entry which is preliminary data.</text>
</comment>
<evidence type="ECO:0000256" key="8">
    <source>
        <dbReference type="RuleBase" id="RU004453"/>
    </source>
</evidence>
<evidence type="ECO:0000256" key="2">
    <source>
        <dbReference type="ARBA" id="ARBA00022801"/>
    </source>
</evidence>
<evidence type="ECO:0000256" key="3">
    <source>
        <dbReference type="ARBA" id="ARBA00023024"/>
    </source>
</evidence>
<keyword evidence="6" id="KW-0624">Polysaccharide degradation</keyword>
<dbReference type="GO" id="GO:0006032">
    <property type="term" value="P:chitin catabolic process"/>
    <property type="evidence" value="ECO:0007669"/>
    <property type="project" value="UniProtKB-KW"/>
</dbReference>
<evidence type="ECO:0000256" key="6">
    <source>
        <dbReference type="ARBA" id="ARBA00023326"/>
    </source>
</evidence>
<comment type="catalytic activity">
    <reaction evidence="1">
        <text>Random endo-hydrolysis of N-acetyl-beta-D-glucosaminide (1-&gt;4)-beta-linkages in chitin and chitodextrins.</text>
        <dbReference type="EC" id="3.2.1.14"/>
    </reaction>
</comment>
<evidence type="ECO:0000256" key="1">
    <source>
        <dbReference type="ARBA" id="ARBA00000822"/>
    </source>
</evidence>
<dbReference type="PANTHER" id="PTHR11177">
    <property type="entry name" value="CHITINASE"/>
    <property type="match status" value="1"/>
</dbReference>
<organism evidence="11 12">
    <name type="scientific">Papiliotrema laurentii</name>
    <name type="common">Cryptococcus laurentii</name>
    <dbReference type="NCBI Taxonomy" id="5418"/>
    <lineage>
        <taxon>Eukaryota</taxon>
        <taxon>Fungi</taxon>
        <taxon>Dikarya</taxon>
        <taxon>Basidiomycota</taxon>
        <taxon>Agaricomycotina</taxon>
        <taxon>Tremellomycetes</taxon>
        <taxon>Tremellales</taxon>
        <taxon>Rhynchogastremaceae</taxon>
        <taxon>Papiliotrema</taxon>
    </lineage>
</organism>
<dbReference type="GO" id="GO:0008061">
    <property type="term" value="F:chitin binding"/>
    <property type="evidence" value="ECO:0007669"/>
    <property type="project" value="InterPro"/>
</dbReference>
<keyword evidence="3" id="KW-0146">Chitin degradation</keyword>
<evidence type="ECO:0000256" key="9">
    <source>
        <dbReference type="SAM" id="SignalP"/>
    </source>
</evidence>
<dbReference type="InterPro" id="IPR001579">
    <property type="entry name" value="Glyco_hydro_18_chit_AS"/>
</dbReference>
<evidence type="ECO:0000256" key="7">
    <source>
        <dbReference type="RuleBase" id="RU000489"/>
    </source>
</evidence>
<proteinExistence type="inferred from homology"/>
<dbReference type="InterPro" id="IPR050314">
    <property type="entry name" value="Glycosyl_Hydrlase_18"/>
</dbReference>
<dbReference type="SUPFAM" id="SSF51445">
    <property type="entry name" value="(Trans)glycosidases"/>
    <property type="match status" value="1"/>
</dbReference>
<dbReference type="EMBL" id="JAODAN010000002">
    <property type="protein sequence ID" value="KAK1926094.1"/>
    <property type="molecule type" value="Genomic_DNA"/>
</dbReference>
<feature type="signal peptide" evidence="9">
    <location>
        <begin position="1"/>
        <end position="19"/>
    </location>
</feature>
<keyword evidence="9" id="KW-0732">Signal</keyword>
<sequence>MRLVTSFITATFLAMGVIAMPAQEAGHAHLALREVRPSTAEGVPSSVSAQPLASVVGKAPATTATKAGGKQFLAYWSIWHAPNQAPTQTQLKGVTHLVLSFLHVQGASGTWTTGWPAAQNTFDMSMIRTIQDQKIKVIIGVGGWNLDECFRPASKDETSRASFAKAVVDFVKMNNLDGIDLDWEYPVWNGAGYKLPADSPNARPRDDSDGPNFVALAKELRTQLTALSKQTNKEMTLSLAVPARHEDMLAYQVSETVKGLDEQVDWWAMMTYDFLNRRDSITKHHAGATVIKDSIEMYGDKFGIDRSKLLMGFPMYSKYFPIVPGCQAPYLDCKMGVVYEDPDTGLDKGNSGVVIFNAAIAGQDGTLAQQRANEWLSVNSTDHRDLAKKASAYVDGNNTFWTWLSKEDMYDSCKSYRDSLRGIFVWSINQDDGGPNGGTHFDALQRCLSDQ</sequence>
<dbReference type="GO" id="GO:0008843">
    <property type="term" value="F:endochitinase activity"/>
    <property type="evidence" value="ECO:0007669"/>
    <property type="project" value="UniProtKB-EC"/>
</dbReference>
<evidence type="ECO:0000313" key="12">
    <source>
        <dbReference type="Proteomes" id="UP001182556"/>
    </source>
</evidence>
<protein>
    <submittedName>
        <fullName evidence="11">Glycoside hydrolase superfamily</fullName>
    </submittedName>
</protein>
<dbReference type="GO" id="GO:0000272">
    <property type="term" value="P:polysaccharide catabolic process"/>
    <property type="evidence" value="ECO:0007669"/>
    <property type="project" value="UniProtKB-KW"/>
</dbReference>
<feature type="chain" id="PRO_5041968751" evidence="9">
    <location>
        <begin position="20"/>
        <end position="451"/>
    </location>
</feature>
<dbReference type="SMART" id="SM00636">
    <property type="entry name" value="Glyco_18"/>
    <property type="match status" value="1"/>
</dbReference>
<name>A0AAD9L8B8_PAPLA</name>
<dbReference type="PROSITE" id="PS51910">
    <property type="entry name" value="GH18_2"/>
    <property type="match status" value="1"/>
</dbReference>
<evidence type="ECO:0000256" key="5">
    <source>
        <dbReference type="ARBA" id="ARBA00023295"/>
    </source>
</evidence>
<dbReference type="Proteomes" id="UP001182556">
    <property type="component" value="Unassembled WGS sequence"/>
</dbReference>
<evidence type="ECO:0000256" key="4">
    <source>
        <dbReference type="ARBA" id="ARBA00023277"/>
    </source>
</evidence>
<keyword evidence="2 7" id="KW-0378">Hydrolase</keyword>
<reference evidence="11" key="1">
    <citation type="submission" date="2023-02" db="EMBL/GenBank/DDBJ databases">
        <title>Identification and recombinant expression of a fungal hydrolase from Papiliotrema laurentii that hydrolyzes apple cutin and clears colloidal polyester polyurethane.</title>
        <authorList>
            <consortium name="DOE Joint Genome Institute"/>
            <person name="Roman V.A."/>
            <person name="Bojanowski C."/>
            <person name="Crable B.R."/>
            <person name="Wagner D.N."/>
            <person name="Hung C.S."/>
            <person name="Nadeau L.J."/>
            <person name="Schratz L."/>
            <person name="Haridas S."/>
            <person name="Pangilinan J."/>
            <person name="Lipzen A."/>
            <person name="Na H."/>
            <person name="Yan M."/>
            <person name="Ng V."/>
            <person name="Grigoriev I.V."/>
            <person name="Spatafora J.W."/>
            <person name="Barlow D."/>
            <person name="Biffinger J."/>
            <person name="Kelley-Loughnane N."/>
            <person name="Varaljay V.A."/>
            <person name="Crookes-Goodson W.J."/>
        </authorList>
    </citation>
    <scope>NUCLEOTIDE SEQUENCE</scope>
    <source>
        <strain evidence="11">5307AH</strain>
    </source>
</reference>
<gene>
    <name evidence="11" type="ORF">DB88DRAFT_480662</name>
</gene>
<dbReference type="InterPro" id="IPR017853">
    <property type="entry name" value="GH"/>
</dbReference>
<keyword evidence="12" id="KW-1185">Reference proteome</keyword>
<keyword evidence="5 7" id="KW-0326">Glycosidase</keyword>
<dbReference type="GO" id="GO:0005576">
    <property type="term" value="C:extracellular region"/>
    <property type="evidence" value="ECO:0007669"/>
    <property type="project" value="TreeGrafter"/>
</dbReference>